<feature type="region of interest" description="Disordered" evidence="1">
    <location>
        <begin position="85"/>
        <end position="140"/>
    </location>
</feature>
<protein>
    <submittedName>
        <fullName evidence="2">Uncharacterized protein</fullName>
    </submittedName>
</protein>
<evidence type="ECO:0000256" key="1">
    <source>
        <dbReference type="SAM" id="MobiDB-lite"/>
    </source>
</evidence>
<dbReference type="Proteomes" id="UP000242814">
    <property type="component" value="Unassembled WGS sequence"/>
</dbReference>
<name>A0A1D2JC71_PARBR</name>
<evidence type="ECO:0000313" key="3">
    <source>
        <dbReference type="Proteomes" id="UP000242814"/>
    </source>
</evidence>
<dbReference type="EMBL" id="LZYO01000197">
    <property type="protein sequence ID" value="ODH26177.1"/>
    <property type="molecule type" value="Genomic_DNA"/>
</dbReference>
<sequence length="140" mass="16823">MAHWTQIQHKTRMFVPKRLDSFEKPQGTMSVVGHLPRKFLPGNFGSPDNHGIHNASLSKRVNPVLSLYHLDQDTGLILYCQQQQQQQHQQQHQQHQHQHQQHHHHHHHYHHQHHHHHHQHQRRRQRQVEASSKCPGRPIK</sequence>
<reference evidence="2 3" key="1">
    <citation type="submission" date="2016-06" db="EMBL/GenBank/DDBJ databases">
        <authorList>
            <person name="Kjaerup R.B."/>
            <person name="Dalgaard T.S."/>
            <person name="Juul-Madsen H.R."/>
        </authorList>
    </citation>
    <scope>NUCLEOTIDE SEQUENCE [LARGE SCALE GENOMIC DNA]</scope>
    <source>
        <strain evidence="2 3">Pb300</strain>
    </source>
</reference>
<feature type="compositionally biased region" description="Basic residues" evidence="1">
    <location>
        <begin position="94"/>
        <end position="125"/>
    </location>
</feature>
<organism evidence="2 3">
    <name type="scientific">Paracoccidioides brasiliensis</name>
    <dbReference type="NCBI Taxonomy" id="121759"/>
    <lineage>
        <taxon>Eukaryota</taxon>
        <taxon>Fungi</taxon>
        <taxon>Dikarya</taxon>
        <taxon>Ascomycota</taxon>
        <taxon>Pezizomycotina</taxon>
        <taxon>Eurotiomycetes</taxon>
        <taxon>Eurotiomycetidae</taxon>
        <taxon>Onygenales</taxon>
        <taxon>Ajellomycetaceae</taxon>
        <taxon>Paracoccidioides</taxon>
    </lineage>
</organism>
<comment type="caution">
    <text evidence="2">The sequence shown here is derived from an EMBL/GenBank/DDBJ whole genome shotgun (WGS) entry which is preliminary data.</text>
</comment>
<accession>A0A1D2JC71</accession>
<gene>
    <name evidence="2" type="ORF">ACO22_04768</name>
</gene>
<dbReference type="AlphaFoldDB" id="A0A1D2JC71"/>
<evidence type="ECO:0000313" key="2">
    <source>
        <dbReference type="EMBL" id="ODH26177.1"/>
    </source>
</evidence>
<proteinExistence type="predicted"/>